<evidence type="ECO:0000313" key="4">
    <source>
        <dbReference type="EMBL" id="KAF8766586.1"/>
    </source>
</evidence>
<proteinExistence type="predicted"/>
<feature type="domain" description="Protein phosphatase 1 regulatory subunit 21 N-terminal" evidence="3">
    <location>
        <begin position="12"/>
        <end position="127"/>
    </location>
</feature>
<keyword evidence="1" id="KW-0175">Coiled coil</keyword>
<dbReference type="Pfam" id="PF10205">
    <property type="entry name" value="KLRAQ"/>
    <property type="match status" value="1"/>
</dbReference>
<reference evidence="4" key="2">
    <citation type="submission" date="2020-06" db="EMBL/GenBank/DDBJ databases">
        <authorList>
            <person name="Sheffer M."/>
        </authorList>
    </citation>
    <scope>NUCLEOTIDE SEQUENCE</scope>
</reference>
<organism evidence="4 5">
    <name type="scientific">Argiope bruennichi</name>
    <name type="common">Wasp spider</name>
    <name type="synonym">Aranea bruennichi</name>
    <dbReference type="NCBI Taxonomy" id="94029"/>
    <lineage>
        <taxon>Eukaryota</taxon>
        <taxon>Metazoa</taxon>
        <taxon>Ecdysozoa</taxon>
        <taxon>Arthropoda</taxon>
        <taxon>Chelicerata</taxon>
        <taxon>Arachnida</taxon>
        <taxon>Araneae</taxon>
        <taxon>Araneomorphae</taxon>
        <taxon>Entelegynae</taxon>
        <taxon>Araneoidea</taxon>
        <taxon>Araneidae</taxon>
        <taxon>Argiope</taxon>
    </lineage>
</organism>
<dbReference type="PANTHER" id="PTHR21448">
    <property type="entry name" value="SMOOTH MUSCLE MYOSIN HEAVY CHAIN-RELATED"/>
    <property type="match status" value="1"/>
</dbReference>
<dbReference type="Gene3D" id="1.10.287.1490">
    <property type="match status" value="1"/>
</dbReference>
<comment type="caution">
    <text evidence="4">The sequence shown here is derived from an EMBL/GenBank/DDBJ whole genome shotgun (WGS) entry which is preliminary data.</text>
</comment>
<reference evidence="4" key="1">
    <citation type="journal article" date="2020" name="bioRxiv">
        <title>Chromosome-level reference genome of the European wasp spider Argiope bruennichi: a resource for studies on range expansion and evolutionary adaptation.</title>
        <authorList>
            <person name="Sheffer M.M."/>
            <person name="Hoppe A."/>
            <person name="Krehenwinkel H."/>
            <person name="Uhl G."/>
            <person name="Kuss A.W."/>
            <person name="Jensen L."/>
            <person name="Jensen C."/>
            <person name="Gillespie R.G."/>
            <person name="Hoff K.J."/>
            <person name="Prost S."/>
        </authorList>
    </citation>
    <scope>NUCLEOTIDE SEQUENCE</scope>
</reference>
<sequence>MEENSEVVLKYQKLALEYSKLKAQIPVLKTAISDEQGVVHDLQDTLKKKDQLIRKLEQEVECLNFRNVQLAKRVSVLQGELDTADTSKHSKTKHSQNSSAPLSESYNILNLELQSRIEENEKLHQQLYTAEMEQQKTVSELTATIDSLQSKLADQEKNFQSR</sequence>
<dbReference type="PANTHER" id="PTHR21448:SF0">
    <property type="entry name" value="PROTEIN PHOSPHATASE 1 REGULATORY SUBUNIT 21"/>
    <property type="match status" value="1"/>
</dbReference>
<feature type="region of interest" description="Disordered" evidence="2">
    <location>
        <begin position="81"/>
        <end position="102"/>
    </location>
</feature>
<dbReference type="SMART" id="SM01254">
    <property type="entry name" value="KLRAQ"/>
    <property type="match status" value="1"/>
</dbReference>
<dbReference type="GO" id="GO:0016020">
    <property type="term" value="C:membrane"/>
    <property type="evidence" value="ECO:0007669"/>
    <property type="project" value="TreeGrafter"/>
</dbReference>
<evidence type="ECO:0000313" key="5">
    <source>
        <dbReference type="Proteomes" id="UP000807504"/>
    </source>
</evidence>
<protein>
    <submittedName>
        <fullName evidence="4">Protein phosphatase 1 regulatory subunit 21 like protein</fullName>
    </submittedName>
</protein>
<dbReference type="GO" id="GO:0005769">
    <property type="term" value="C:early endosome"/>
    <property type="evidence" value="ECO:0007669"/>
    <property type="project" value="TreeGrafter"/>
</dbReference>
<accession>A0A8T0E5P0</accession>
<dbReference type="InterPro" id="IPR040024">
    <property type="entry name" value="PPP1R21"/>
</dbReference>
<evidence type="ECO:0000256" key="1">
    <source>
        <dbReference type="SAM" id="Coils"/>
    </source>
</evidence>
<keyword evidence="5" id="KW-1185">Reference proteome</keyword>
<evidence type="ECO:0000256" key="2">
    <source>
        <dbReference type="SAM" id="MobiDB-lite"/>
    </source>
</evidence>
<dbReference type="InterPro" id="IPR019343">
    <property type="entry name" value="PPP1R21_N"/>
</dbReference>
<dbReference type="AlphaFoldDB" id="A0A8T0E5P0"/>
<dbReference type="EMBL" id="JABXBU010002230">
    <property type="protein sequence ID" value="KAF8766586.1"/>
    <property type="molecule type" value="Genomic_DNA"/>
</dbReference>
<dbReference type="Proteomes" id="UP000807504">
    <property type="component" value="Unassembled WGS sequence"/>
</dbReference>
<gene>
    <name evidence="4" type="ORF">HNY73_019635</name>
</gene>
<feature type="coiled-coil region" evidence="1">
    <location>
        <begin position="39"/>
        <end position="73"/>
    </location>
</feature>
<evidence type="ECO:0000259" key="3">
    <source>
        <dbReference type="SMART" id="SM01254"/>
    </source>
</evidence>
<name>A0A8T0E5P0_ARGBR</name>